<name>A0A7R9F2W3_9NEOP</name>
<feature type="binding site" evidence="8">
    <location>
        <position position="581"/>
    </location>
    <ligand>
        <name>Zn(2+)</name>
        <dbReference type="ChEBI" id="CHEBI:29105"/>
        <label>1</label>
        <note>catalytic</note>
    </ligand>
</feature>
<feature type="active site" description="Proton acceptor 1" evidence="5">
    <location>
        <position position="582"/>
    </location>
</feature>
<comment type="cofactor">
    <cofactor evidence="12">
        <name>Zn(2+)</name>
        <dbReference type="ChEBI" id="CHEBI:29105"/>
    </cofactor>
    <text evidence="12">Binds 2 Zn(2+) ions per subunit.</text>
</comment>
<dbReference type="PRINTS" id="PR00791">
    <property type="entry name" value="PEPDIPTASEA"/>
</dbReference>
<feature type="active site" description="Proton donor 2" evidence="6">
    <location>
        <position position="713"/>
    </location>
</feature>
<keyword evidence="12" id="KW-0121">Carboxypeptidase</keyword>
<evidence type="ECO:0000256" key="7">
    <source>
        <dbReference type="PIRSR" id="PIRSR601548-2"/>
    </source>
</evidence>
<dbReference type="GO" id="GO:0008241">
    <property type="term" value="F:peptidyl-dipeptidase activity"/>
    <property type="evidence" value="ECO:0007669"/>
    <property type="project" value="InterPro"/>
</dbReference>
<feature type="binding site" evidence="7">
    <location>
        <position position="722"/>
    </location>
    <ligand>
        <name>chloride</name>
        <dbReference type="ChEBI" id="CHEBI:17996"/>
        <label>1</label>
    </ligand>
</feature>
<dbReference type="GO" id="GO:0004180">
    <property type="term" value="F:carboxypeptidase activity"/>
    <property type="evidence" value="ECO:0007669"/>
    <property type="project" value="UniProtKB-KW"/>
</dbReference>
<feature type="disulfide bond" evidence="9 11">
    <location>
        <begin position="281"/>
        <end position="289"/>
    </location>
</feature>
<feature type="active site" description="Proton donor 1" evidence="5">
    <location>
        <position position="713"/>
    </location>
</feature>
<evidence type="ECO:0000256" key="5">
    <source>
        <dbReference type="PIRSR" id="PIRSR601548-1"/>
    </source>
</evidence>
<keyword evidence="12" id="KW-0645">Protease</keyword>
<reference evidence="13" key="1">
    <citation type="submission" date="2020-11" db="EMBL/GenBank/DDBJ databases">
        <authorList>
            <person name="Tran Van P."/>
        </authorList>
    </citation>
    <scope>NUCLEOTIDE SEQUENCE</scope>
</reference>
<sequence length="910" mass="104006">MIISNVYYNVLIFGVTTLTFVESTSMRTKYFTDKPQSSSGDSQYDVEARSALEKMAQEFYFGARDNSSEEWQRGTGRFINKERLDIAEEANLKPIVVWQMEAEENTKIDEEELNMAEDRPKIAEEKTKMIEGKPRMDEDKSKTAKEITKIAEGKPKTVKGVNLKTPAMWQEEAMRFLAEEEPRMAEEANLKALAAWNYAARMTKKNKAKMDAANARSSTYERLQHERVNVFPRSIMSDPDLRRKLKKMSSLGISALPDQQLLRFNDILVEMQEIYVSGKGCSYTEPTQCNQSLADLDGVLASSQNPEELKHAWLEWHRVSGQRMRSLYAEYVELSNMASRLNSQSDVTLLNLDSHVRRKKLEQKNLIGSPVPEISGRVDKMDMGITLAEHLAPMKRKPCDWLRARHVTPFSFCAYYTDTSAEWLSLYESPEVQDIPKEVARLWKQLRPLYLQLHAYVRRKLYLKYGVSVVDPRRGIPAHLLGNMWGQIWDNLLNISQPFPDTPSPNVTEALKQQVIILILRATSCASSSNFEVVRKMFQAPEMHPGRESCLEGIGGERGSIFIRILQCSDVSLRSFLTAHHEMGHIENFVLYKDQPPTYREGANPGFDEAIGDVITLSVMTPKHLKKIGLLSDDEHVESYEANINHLYSVALRKLTLLPSAYVIDLWRWAVFQGSVTPRNYNCHWWYLREKYQGVVPPEKRSEEQFDPGSKFHVAANVPYIRYFISAILEFQMHRHMCEVTDEYDPHDTSKPLHSCDIYQKQQAGALLREVMSMGSSRPWPEALKVITGSRCMDASALREYLLPLEHWLTVENEKTGELIGWEHTGEDSATSGGSGMTVAFIIFAVATFLHLWESQCWQLLTAAWSALRPNESVSPSLKHLVHTVEVQMLDRLTGSNNCSHLVMDQDPND</sequence>
<dbReference type="SUPFAM" id="SSF55486">
    <property type="entry name" value="Metalloproteases ('zincins'), catalytic domain"/>
    <property type="match status" value="2"/>
</dbReference>
<dbReference type="Pfam" id="PF01401">
    <property type="entry name" value="Peptidase_M2"/>
    <property type="match status" value="2"/>
</dbReference>
<feature type="binding site" evidence="10">
    <location>
        <position position="585"/>
    </location>
    <ligand>
        <name>Zn(2+)</name>
        <dbReference type="ChEBI" id="CHEBI:29105"/>
        <label>2</label>
        <note>catalytic</note>
    </ligand>
</feature>
<dbReference type="GO" id="GO:0006508">
    <property type="term" value="P:proteolysis"/>
    <property type="evidence" value="ECO:0007669"/>
    <property type="project" value="UniProtKB-KW"/>
</dbReference>
<evidence type="ECO:0000256" key="4">
    <source>
        <dbReference type="ARBA" id="ARBA00023180"/>
    </source>
</evidence>
<protein>
    <recommendedName>
        <fullName evidence="12">Angiotensin-converting enzyme</fullName>
        <ecNumber evidence="12">3.4.-.-</ecNumber>
    </recommendedName>
</protein>
<evidence type="ECO:0000256" key="6">
    <source>
        <dbReference type="PIRSR" id="PIRSR601548-11"/>
    </source>
</evidence>
<feature type="active site" description="Proton acceptor 2" evidence="6">
    <location>
        <position position="582"/>
    </location>
</feature>
<feature type="disulfide bond" evidence="9 11">
    <location>
        <begin position="550"/>
        <end position="568"/>
    </location>
</feature>
<keyword evidence="8 12" id="KW-0862">Zinc</keyword>
<dbReference type="AlphaFoldDB" id="A0A7R9F2W3"/>
<keyword evidence="8 12" id="KW-0479">Metal-binding</keyword>
<feature type="binding site" evidence="7">
    <location>
        <position position="427"/>
    </location>
    <ligand>
        <name>chloride</name>
        <dbReference type="ChEBI" id="CHEBI:17996"/>
        <label>1</label>
    </ligand>
</feature>
<comment type="similarity">
    <text evidence="1 11 12">Belongs to the peptidase M2 family.</text>
</comment>
<organism evidence="13">
    <name type="scientific">Timema bartmani</name>
    <dbReference type="NCBI Taxonomy" id="61472"/>
    <lineage>
        <taxon>Eukaryota</taxon>
        <taxon>Metazoa</taxon>
        <taxon>Ecdysozoa</taxon>
        <taxon>Arthropoda</taxon>
        <taxon>Hexapoda</taxon>
        <taxon>Insecta</taxon>
        <taxon>Pterygota</taxon>
        <taxon>Neoptera</taxon>
        <taxon>Polyneoptera</taxon>
        <taxon>Phasmatodea</taxon>
        <taxon>Timematodea</taxon>
        <taxon>Timematoidea</taxon>
        <taxon>Timematidae</taxon>
        <taxon>Timema</taxon>
    </lineage>
</organism>
<feature type="binding site" evidence="8">
    <location>
        <position position="585"/>
    </location>
    <ligand>
        <name>Zn(2+)</name>
        <dbReference type="ChEBI" id="CHEBI:29105"/>
        <label>1</label>
        <note>catalytic</note>
    </ligand>
</feature>
<evidence type="ECO:0000256" key="9">
    <source>
        <dbReference type="PIRSR" id="PIRSR601548-4"/>
    </source>
</evidence>
<keyword evidence="12" id="KW-0378">Hydrolase</keyword>
<dbReference type="GO" id="GO:0005886">
    <property type="term" value="C:plasma membrane"/>
    <property type="evidence" value="ECO:0007669"/>
    <property type="project" value="TreeGrafter"/>
</dbReference>
<dbReference type="PROSITE" id="PS52011">
    <property type="entry name" value="PEPTIDASE_M2"/>
    <property type="match status" value="1"/>
</dbReference>
<feature type="binding site" evidence="8">
    <location>
        <position position="609"/>
    </location>
    <ligand>
        <name>Zn(2+)</name>
        <dbReference type="ChEBI" id="CHEBI:29105"/>
        <label>1</label>
        <note>catalytic</note>
    </ligand>
</feature>
<evidence type="ECO:0000256" key="10">
    <source>
        <dbReference type="PIRSR" id="PIRSR601548-8"/>
    </source>
</evidence>
<dbReference type="EMBL" id="OD567634">
    <property type="protein sequence ID" value="CAD7445962.1"/>
    <property type="molecule type" value="Genomic_DNA"/>
</dbReference>
<dbReference type="EC" id="3.4.-.-" evidence="12"/>
<feature type="binding site" evidence="10">
    <location>
        <position position="609"/>
    </location>
    <ligand>
        <name>Zn(2+)</name>
        <dbReference type="ChEBI" id="CHEBI:29105"/>
        <label>2</label>
        <note>catalytic</note>
    </ligand>
</feature>
<evidence type="ECO:0000256" key="2">
    <source>
        <dbReference type="ARBA" id="ARBA00022729"/>
    </source>
</evidence>
<keyword evidence="12" id="KW-0482">Metalloprotease</keyword>
<evidence type="ECO:0000256" key="11">
    <source>
        <dbReference type="PROSITE-ProRule" id="PRU01355"/>
    </source>
</evidence>
<dbReference type="PANTHER" id="PTHR10514">
    <property type="entry name" value="ANGIOTENSIN-CONVERTING ENZYME"/>
    <property type="match status" value="1"/>
</dbReference>
<evidence type="ECO:0000256" key="3">
    <source>
        <dbReference type="ARBA" id="ARBA00023157"/>
    </source>
</evidence>
<dbReference type="GO" id="GO:0008237">
    <property type="term" value="F:metallopeptidase activity"/>
    <property type="evidence" value="ECO:0007669"/>
    <property type="project" value="UniProtKB-KW"/>
</dbReference>
<evidence type="ECO:0000256" key="8">
    <source>
        <dbReference type="PIRSR" id="PIRSR601548-3"/>
    </source>
</evidence>
<dbReference type="InterPro" id="IPR001548">
    <property type="entry name" value="Peptidase_M2"/>
</dbReference>
<dbReference type="CDD" id="cd06461">
    <property type="entry name" value="M2_ACE"/>
    <property type="match status" value="1"/>
</dbReference>
<feature type="disulfide bond" evidence="9 11">
    <location>
        <begin position="738"/>
        <end position="756"/>
    </location>
</feature>
<dbReference type="PANTHER" id="PTHR10514:SF27">
    <property type="entry name" value="ANGIOTENSIN-CONVERTING ENZYME"/>
    <property type="match status" value="1"/>
</dbReference>
<dbReference type="GO" id="GO:0046872">
    <property type="term" value="F:metal ion binding"/>
    <property type="evidence" value="ECO:0007669"/>
    <property type="project" value="UniProtKB-KW"/>
</dbReference>
<keyword evidence="2" id="KW-0732">Signal</keyword>
<keyword evidence="3 9" id="KW-1015">Disulfide bond</keyword>
<accession>A0A7R9F2W3</accession>
<feature type="binding site" evidence="10">
    <location>
        <position position="581"/>
    </location>
    <ligand>
        <name>Zn(2+)</name>
        <dbReference type="ChEBI" id="CHEBI:29105"/>
        <label>2</label>
        <note>catalytic</note>
    </ligand>
</feature>
<evidence type="ECO:0000256" key="1">
    <source>
        <dbReference type="ARBA" id="ARBA00008139"/>
    </source>
</evidence>
<evidence type="ECO:0000313" key="13">
    <source>
        <dbReference type="EMBL" id="CAD7445962.1"/>
    </source>
</evidence>
<dbReference type="Gene3D" id="1.10.1370.30">
    <property type="match status" value="1"/>
</dbReference>
<evidence type="ECO:0000256" key="12">
    <source>
        <dbReference type="RuleBase" id="RU361144"/>
    </source>
</evidence>
<keyword evidence="4 12" id="KW-0325">Glycoprotein</keyword>
<gene>
    <name evidence="13" type="ORF">TBIB3V08_LOCUS8303</name>
</gene>
<proteinExistence type="inferred from homology"/>